<organism evidence="2 3">
    <name type="scientific">Christiangramia sabulilitoris</name>
    <dbReference type="NCBI Taxonomy" id="2583991"/>
    <lineage>
        <taxon>Bacteria</taxon>
        <taxon>Pseudomonadati</taxon>
        <taxon>Bacteroidota</taxon>
        <taxon>Flavobacteriia</taxon>
        <taxon>Flavobacteriales</taxon>
        <taxon>Flavobacteriaceae</taxon>
        <taxon>Christiangramia</taxon>
    </lineage>
</organism>
<dbReference type="Gene3D" id="1.25.40.390">
    <property type="match status" value="1"/>
</dbReference>
<dbReference type="InterPro" id="IPR011990">
    <property type="entry name" value="TPR-like_helical_dom_sf"/>
</dbReference>
<accession>A0A550I3Z4</accession>
<evidence type="ECO:0000313" key="2">
    <source>
        <dbReference type="EMBL" id="TRO65697.1"/>
    </source>
</evidence>
<keyword evidence="1" id="KW-0732">Signal</keyword>
<comment type="caution">
    <text evidence="2">The sequence shown here is derived from an EMBL/GenBank/DDBJ whole genome shotgun (WGS) entry which is preliminary data.</text>
</comment>
<dbReference type="PROSITE" id="PS51257">
    <property type="entry name" value="PROKAR_LIPOPROTEIN"/>
    <property type="match status" value="1"/>
</dbReference>
<name>A0A550I3Z4_9FLAO</name>
<evidence type="ECO:0000313" key="3">
    <source>
        <dbReference type="Proteomes" id="UP000315131"/>
    </source>
</evidence>
<gene>
    <name evidence="2" type="ORF">FGM01_09885</name>
</gene>
<dbReference type="OrthoDB" id="725917at2"/>
<dbReference type="EMBL" id="VHSF01000002">
    <property type="protein sequence ID" value="TRO65697.1"/>
    <property type="molecule type" value="Genomic_DNA"/>
</dbReference>
<feature type="chain" id="PRO_5021724141" evidence="1">
    <location>
        <begin position="27"/>
        <end position="460"/>
    </location>
</feature>
<keyword evidence="2" id="KW-0449">Lipoprotein</keyword>
<protein>
    <submittedName>
        <fullName evidence="2">SusD/RagB family nutrient-binding outer membrane lipoprotein</fullName>
    </submittedName>
</protein>
<dbReference type="InterPro" id="IPR041662">
    <property type="entry name" value="SusD-like_2"/>
</dbReference>
<keyword evidence="3" id="KW-1185">Reference proteome</keyword>
<reference evidence="2 3" key="1">
    <citation type="submission" date="2019-06" db="EMBL/GenBank/DDBJ databases">
        <title>Gramella sabulilitoris sp. nov., isolated from a marine sand.</title>
        <authorList>
            <person name="Yoon J.-H."/>
        </authorList>
    </citation>
    <scope>NUCLEOTIDE SEQUENCE [LARGE SCALE GENOMIC DNA]</scope>
    <source>
        <strain evidence="2 3">HSMS-1</strain>
    </source>
</reference>
<sequence>MKNKMNKIKGLALALFAMLISLTSCEGEWIDSELNIDPDAPSDVPMNLLLPGIQQSMGYNLMGNNSVRTNNIWMQIFDGVSRQSFTEARYQLTPADVNNLWINTYTEMMMNTTILVQKSRMEGSESPHYTGIGQVMQATTLGITTDLFGDVPFSDAFEGSRGNLTPVYDEQQKVYDTIFTLLDNAVPNLNSSENTFAVSGDVIYGGNLAKWEKAANSIKARHYLQLSNVLGNEAYTKALAAAQDGFESNADDYLVPFEDSNRNPIFQFMEQRGDIRMGATLVDLLVSNDDPRLEFYVEANGDGEFVGSEIGSQNESASAPGPAIAGTDQAVKLMTYSELKFIEAEAHFRLGQTTEAQAAYEAAVAASLLRVTGEDQSDWIASNLPGMTLESILTQKYIDGVGTNQPYADWRRTGLPSLELAPGAVTSSIPTRFPYAQNELDYNRANVPTVTITDKVWWDQ</sequence>
<feature type="signal peptide" evidence="1">
    <location>
        <begin position="1"/>
        <end position="26"/>
    </location>
</feature>
<dbReference type="Proteomes" id="UP000315131">
    <property type="component" value="Unassembled WGS sequence"/>
</dbReference>
<dbReference type="Pfam" id="PF12771">
    <property type="entry name" value="SusD-like_2"/>
    <property type="match status" value="1"/>
</dbReference>
<dbReference type="AlphaFoldDB" id="A0A550I3Z4"/>
<proteinExistence type="predicted"/>
<dbReference type="SUPFAM" id="SSF48452">
    <property type="entry name" value="TPR-like"/>
    <property type="match status" value="1"/>
</dbReference>
<evidence type="ECO:0000256" key="1">
    <source>
        <dbReference type="SAM" id="SignalP"/>
    </source>
</evidence>